<keyword evidence="1" id="KW-0812">Transmembrane</keyword>
<dbReference type="AlphaFoldDB" id="F0VHE3"/>
<keyword evidence="4" id="KW-0489">Methyltransferase</keyword>
<keyword evidence="5" id="KW-1185">Reference proteome</keyword>
<dbReference type="GO" id="GO:0008757">
    <property type="term" value="F:S-adenosylmethionine-dependent methyltransferase activity"/>
    <property type="evidence" value="ECO:0007669"/>
    <property type="project" value="InterPro"/>
</dbReference>
<dbReference type="GeneID" id="13443321"/>
<organism evidence="3 5">
    <name type="scientific">Neospora caninum (strain Liverpool)</name>
    <dbReference type="NCBI Taxonomy" id="572307"/>
    <lineage>
        <taxon>Eukaryota</taxon>
        <taxon>Sar</taxon>
        <taxon>Alveolata</taxon>
        <taxon>Apicomplexa</taxon>
        <taxon>Conoidasida</taxon>
        <taxon>Coccidia</taxon>
        <taxon>Eucoccidiorida</taxon>
        <taxon>Eimeriorina</taxon>
        <taxon>Sarcocystidae</taxon>
        <taxon>Neospora</taxon>
    </lineage>
</organism>
<dbReference type="GO" id="GO:0032259">
    <property type="term" value="P:methylation"/>
    <property type="evidence" value="ECO:0007669"/>
    <property type="project" value="UniProtKB-KW"/>
</dbReference>
<dbReference type="InterPro" id="IPR013216">
    <property type="entry name" value="Methyltransf_11"/>
</dbReference>
<reference evidence="3" key="2">
    <citation type="submission" date="2011-03" db="EMBL/GenBank/DDBJ databases">
        <title>Comparative genomics and transcriptomics of Neospora caninum and Toxoplasma gondii.</title>
        <authorList>
            <person name="Reid A.J."/>
            <person name="Sohal A."/>
            <person name="Harris D."/>
            <person name="Quail M."/>
            <person name="Sanders M."/>
            <person name="Berriman M."/>
            <person name="Wastling J.M."/>
            <person name="Pain A."/>
        </authorList>
    </citation>
    <scope>NUCLEOTIDE SEQUENCE</scope>
    <source>
        <strain evidence="3">Liverpool</strain>
    </source>
</reference>
<feature type="domain" description="Methyltransferase type 11" evidence="2">
    <location>
        <begin position="104"/>
        <end position="200"/>
    </location>
</feature>
<evidence type="ECO:0000256" key="1">
    <source>
        <dbReference type="SAM" id="Phobius"/>
    </source>
</evidence>
<dbReference type="OrthoDB" id="416496at2759"/>
<keyword evidence="1" id="KW-0472">Membrane</keyword>
<feature type="transmembrane region" description="Helical" evidence="1">
    <location>
        <begin position="6"/>
        <end position="25"/>
    </location>
</feature>
<evidence type="ECO:0000259" key="2">
    <source>
        <dbReference type="Pfam" id="PF08241"/>
    </source>
</evidence>
<dbReference type="EMBL" id="FR823389">
    <property type="protein sequence ID" value="CBZ53137.1"/>
    <property type="molecule type" value="Genomic_DNA"/>
</dbReference>
<dbReference type="InterPro" id="IPR029063">
    <property type="entry name" value="SAM-dependent_MTases_sf"/>
</dbReference>
<dbReference type="PANTHER" id="PTHR42912">
    <property type="entry name" value="METHYLTRANSFERASE"/>
    <property type="match status" value="1"/>
</dbReference>
<dbReference type="OMA" id="EKLMRMG"/>
<dbReference type="InterPro" id="IPR050508">
    <property type="entry name" value="Methyltransf_Superfamily"/>
</dbReference>
<name>F0VHE3_NEOCL</name>
<keyword evidence="1" id="KW-1133">Transmembrane helix</keyword>
<dbReference type="VEuPathDB" id="ToxoDB:NCLIV_029250"/>
<evidence type="ECO:0000313" key="3">
    <source>
        <dbReference type="EMBL" id="CBZ53137.1"/>
    </source>
</evidence>
<reference evidence="4" key="4">
    <citation type="journal article" date="2015" name="PLoS ONE">
        <title>Comprehensive Evaluation of Toxoplasma gondii VEG and Neospora caninum LIV Genomes with Tachyzoite Stage Transcriptome and Proteome Defines Novel Transcript Features.</title>
        <authorList>
            <person name="Ramaprasad A."/>
            <person name="Mourier T."/>
            <person name="Naeem R."/>
            <person name="Malas T.B."/>
            <person name="Moussa E."/>
            <person name="Panigrahi A."/>
            <person name="Vermont S.J."/>
            <person name="Otto T.D."/>
            <person name="Wastling J."/>
            <person name="Pain A."/>
        </authorList>
    </citation>
    <scope>NUCLEOTIDE SEQUENCE</scope>
    <source>
        <strain evidence="4">Liverpool</strain>
    </source>
</reference>
<dbReference type="Proteomes" id="UP000007494">
    <property type="component" value="Chromosome VIIb"/>
</dbReference>
<dbReference type="PROSITE" id="PS51257">
    <property type="entry name" value="PROKAR_LIPOPROTEIN"/>
    <property type="match status" value="1"/>
</dbReference>
<dbReference type="eggNOG" id="KOG4300">
    <property type="taxonomic scope" value="Eukaryota"/>
</dbReference>
<dbReference type="EMBL" id="LN714482">
    <property type="protein sequence ID" value="CEL67128.1"/>
    <property type="molecule type" value="Genomic_DNA"/>
</dbReference>
<dbReference type="PANTHER" id="PTHR42912:SF80">
    <property type="entry name" value="METHYLTRANSFERASE DOMAIN-CONTAINING PROTEIN"/>
    <property type="match status" value="1"/>
</dbReference>
<dbReference type="CDD" id="cd02440">
    <property type="entry name" value="AdoMet_MTases"/>
    <property type="match status" value="1"/>
</dbReference>
<protein>
    <submittedName>
        <fullName evidence="4">Methyltransferase</fullName>
    </submittedName>
</protein>
<evidence type="ECO:0000313" key="5">
    <source>
        <dbReference type="Proteomes" id="UP000007494"/>
    </source>
</evidence>
<dbReference type="Pfam" id="PF08241">
    <property type="entry name" value="Methyltransf_11"/>
    <property type="match status" value="1"/>
</dbReference>
<dbReference type="SUPFAM" id="SSF53335">
    <property type="entry name" value="S-adenosyl-L-methionine-dependent methyltransferases"/>
    <property type="match status" value="1"/>
</dbReference>
<accession>F0VHE3</accession>
<reference evidence="5" key="3">
    <citation type="journal article" date="2012" name="PLoS Pathog.">
        <title>Comparative genomics of the apicomplexan parasites Toxoplasma gondii and Neospora caninum: Coccidia differing in host range and transmission strategy.</title>
        <authorList>
            <person name="Reid A.J."/>
            <person name="Vermont S.J."/>
            <person name="Cotton J.A."/>
            <person name="Harris D."/>
            <person name="Hill-Cawthorne G.A."/>
            <person name="Konen-Waisman S."/>
            <person name="Latham S.M."/>
            <person name="Mourier T."/>
            <person name="Norton R."/>
            <person name="Quail M.A."/>
            <person name="Sanders M."/>
            <person name="Shanmugam D."/>
            <person name="Sohal A."/>
            <person name="Wasmuth J.D."/>
            <person name="Brunk B."/>
            <person name="Grigg M.E."/>
            <person name="Howard J.C."/>
            <person name="Parkinson J."/>
            <person name="Roos D.S."/>
            <person name="Trees A.J."/>
            <person name="Berriman M."/>
            <person name="Pain A."/>
            <person name="Wastling J.M."/>
        </authorList>
    </citation>
    <scope>NUCLEOTIDE SEQUENCE [LARGE SCALE GENOMIC DNA]</scope>
    <source>
        <strain evidence="5">Liverpool</strain>
    </source>
</reference>
<keyword evidence="4" id="KW-0808">Transferase</keyword>
<dbReference type="RefSeq" id="XP_003883169.1">
    <property type="nucleotide sequence ID" value="XM_003883120.1"/>
</dbReference>
<evidence type="ECO:0000313" key="4">
    <source>
        <dbReference type="EMBL" id="CEL67128.1"/>
    </source>
</evidence>
<sequence length="280" mass="31965">MARNTALGIAGAAAFGGACFFSYILSKKPPSKTSFPSGTTRLLLSQHSPFFSQDLFNFLVEQERKAIFDKSAHAWDWEIGLDEFLLGIRSWRKELVKRAYGDVLEVAAGTGRNLHFYDSEKVKRLVVTDFSRPMLSKALEKKDALQGIPVEFKLQNSAKLKFPDESFDTVVDTFGICSYEKPLETLQELKRVLKEGGVLLLLEHGEGTWVYFNKKIERSLLRHVWKFGCYYNRPIRQLVSEAGFDIVLEKRRTFGTTYLIVAKKPAGEHVRQFPEREGKE</sequence>
<dbReference type="Gene3D" id="3.40.50.150">
    <property type="entry name" value="Vaccinia Virus protein VP39"/>
    <property type="match status" value="1"/>
</dbReference>
<proteinExistence type="predicted"/>
<reference evidence="3" key="1">
    <citation type="submission" date="2011-02" db="EMBL/GenBank/DDBJ databases">
        <authorList>
            <person name="Aslett M."/>
        </authorList>
    </citation>
    <scope>NUCLEOTIDE SEQUENCE</scope>
    <source>
        <strain evidence="3">Liverpool</strain>
    </source>
</reference>
<dbReference type="InParanoid" id="F0VHE3"/>
<gene>
    <name evidence="4" type="ORF">BN1204_029250</name>
    <name evidence="3" type="ORF">NCLIV_029250</name>
</gene>